<dbReference type="Proteomes" id="UP001431209">
    <property type="component" value="Unassembled WGS sequence"/>
</dbReference>
<dbReference type="AlphaFoldDB" id="A0AAW2ZAY6"/>
<evidence type="ECO:0000313" key="3">
    <source>
        <dbReference type="Proteomes" id="UP001431209"/>
    </source>
</evidence>
<dbReference type="PANTHER" id="PTHR34078">
    <property type="entry name" value="EXPRESSED PROTEIN"/>
    <property type="match status" value="1"/>
</dbReference>
<dbReference type="InterPro" id="IPR019379">
    <property type="entry name" value="Gamma_Secretase_Asp_P_PEN2"/>
</dbReference>
<sequence>MQQHMDVHYQTPYYNASNMNYTQNTQTQQNQYHTPPTLIYPASPVEDQPILQSVDQKELYMTLIAEKDAEKAKHLFIIGFFLPFIWLVNLRFRNSANPMARSWWRRSLVCFVVFVSIVTFTVIVVLSALNKKLARK</sequence>
<keyword evidence="1" id="KW-1133">Transmembrane helix</keyword>
<evidence type="ECO:0000256" key="1">
    <source>
        <dbReference type="SAM" id="Phobius"/>
    </source>
</evidence>
<protein>
    <submittedName>
        <fullName evidence="2">Gamma-secretase subunit PEN</fullName>
    </submittedName>
</protein>
<proteinExistence type="predicted"/>
<name>A0AAW2ZAY6_9EUKA</name>
<keyword evidence="1" id="KW-0812">Transmembrane</keyword>
<dbReference type="Pfam" id="PF10251">
    <property type="entry name" value="PEN-2"/>
    <property type="match status" value="1"/>
</dbReference>
<evidence type="ECO:0000313" key="2">
    <source>
        <dbReference type="EMBL" id="KAL0486448.1"/>
    </source>
</evidence>
<dbReference type="EMBL" id="JAOPGA020001235">
    <property type="protein sequence ID" value="KAL0486448.1"/>
    <property type="molecule type" value="Genomic_DNA"/>
</dbReference>
<keyword evidence="1" id="KW-0472">Membrane</keyword>
<reference evidence="2 3" key="1">
    <citation type="submission" date="2024-03" db="EMBL/GenBank/DDBJ databases">
        <title>The Acrasis kona genome and developmental transcriptomes reveal deep origins of eukaryotic multicellular pathways.</title>
        <authorList>
            <person name="Sheikh S."/>
            <person name="Fu C.-J."/>
            <person name="Brown M.W."/>
            <person name="Baldauf S.L."/>
        </authorList>
    </citation>
    <scope>NUCLEOTIDE SEQUENCE [LARGE SCALE GENOMIC DNA]</scope>
    <source>
        <strain evidence="2 3">ATCC MYA-3509</strain>
    </source>
</reference>
<feature type="transmembrane region" description="Helical" evidence="1">
    <location>
        <begin position="75"/>
        <end position="92"/>
    </location>
</feature>
<gene>
    <name evidence="2" type="ORF">AKO1_012021</name>
</gene>
<keyword evidence="3" id="KW-1185">Reference proteome</keyword>
<feature type="transmembrane region" description="Helical" evidence="1">
    <location>
        <begin position="104"/>
        <end position="129"/>
    </location>
</feature>
<comment type="caution">
    <text evidence="2">The sequence shown here is derived from an EMBL/GenBank/DDBJ whole genome shotgun (WGS) entry which is preliminary data.</text>
</comment>
<dbReference type="PANTHER" id="PTHR34078:SF3">
    <property type="entry name" value="TRANSMEMBRANE PROTEIN"/>
    <property type="match status" value="1"/>
</dbReference>
<accession>A0AAW2ZAY6</accession>
<organism evidence="2 3">
    <name type="scientific">Acrasis kona</name>
    <dbReference type="NCBI Taxonomy" id="1008807"/>
    <lineage>
        <taxon>Eukaryota</taxon>
        <taxon>Discoba</taxon>
        <taxon>Heterolobosea</taxon>
        <taxon>Tetramitia</taxon>
        <taxon>Eutetramitia</taxon>
        <taxon>Acrasidae</taxon>
        <taxon>Acrasis</taxon>
    </lineage>
</organism>